<dbReference type="EMBL" id="JASCZI010064598">
    <property type="protein sequence ID" value="MED6141724.1"/>
    <property type="molecule type" value="Genomic_DNA"/>
</dbReference>
<comment type="caution">
    <text evidence="2">The sequence shown here is derived from an EMBL/GenBank/DDBJ whole genome shotgun (WGS) entry which is preliminary data.</text>
</comment>
<reference evidence="2 3" key="1">
    <citation type="journal article" date="2023" name="Plants (Basel)">
        <title>Bridging the Gap: Combining Genomics and Transcriptomics Approaches to Understand Stylosanthes scabra, an Orphan Legume from the Brazilian Caatinga.</title>
        <authorList>
            <person name="Ferreira-Neto J.R.C."/>
            <person name="da Silva M.D."/>
            <person name="Binneck E."/>
            <person name="de Melo N.F."/>
            <person name="da Silva R.H."/>
            <person name="de Melo A.L.T.M."/>
            <person name="Pandolfi V."/>
            <person name="Bustamante F.O."/>
            <person name="Brasileiro-Vidal A.C."/>
            <person name="Benko-Iseppon A.M."/>
        </authorList>
    </citation>
    <scope>NUCLEOTIDE SEQUENCE [LARGE SCALE GENOMIC DNA]</scope>
    <source>
        <tissue evidence="2">Leaves</tissue>
    </source>
</reference>
<accession>A0ABU6SZZ9</accession>
<feature type="region of interest" description="Disordered" evidence="1">
    <location>
        <begin position="1"/>
        <end position="21"/>
    </location>
</feature>
<keyword evidence="3" id="KW-1185">Reference proteome</keyword>
<evidence type="ECO:0000256" key="1">
    <source>
        <dbReference type="SAM" id="MobiDB-lite"/>
    </source>
</evidence>
<proteinExistence type="predicted"/>
<name>A0ABU6SZZ9_9FABA</name>
<sequence length="74" mass="7905">MVDPASSSSCSRLSTTGNLSPTHEFSSFFFNGGRGVLLPHLPAPKSEQEEIIRAILHVISSSSSTTSHQQQPPP</sequence>
<evidence type="ECO:0000313" key="2">
    <source>
        <dbReference type="EMBL" id="MED6141724.1"/>
    </source>
</evidence>
<feature type="compositionally biased region" description="Low complexity" evidence="1">
    <location>
        <begin position="1"/>
        <end position="14"/>
    </location>
</feature>
<evidence type="ECO:0000313" key="3">
    <source>
        <dbReference type="Proteomes" id="UP001341840"/>
    </source>
</evidence>
<feature type="non-terminal residue" evidence="2">
    <location>
        <position position="74"/>
    </location>
</feature>
<dbReference type="Proteomes" id="UP001341840">
    <property type="component" value="Unassembled WGS sequence"/>
</dbReference>
<protein>
    <submittedName>
        <fullName evidence="2">Uncharacterized protein</fullName>
    </submittedName>
</protein>
<organism evidence="2 3">
    <name type="scientific">Stylosanthes scabra</name>
    <dbReference type="NCBI Taxonomy" id="79078"/>
    <lineage>
        <taxon>Eukaryota</taxon>
        <taxon>Viridiplantae</taxon>
        <taxon>Streptophyta</taxon>
        <taxon>Embryophyta</taxon>
        <taxon>Tracheophyta</taxon>
        <taxon>Spermatophyta</taxon>
        <taxon>Magnoliopsida</taxon>
        <taxon>eudicotyledons</taxon>
        <taxon>Gunneridae</taxon>
        <taxon>Pentapetalae</taxon>
        <taxon>rosids</taxon>
        <taxon>fabids</taxon>
        <taxon>Fabales</taxon>
        <taxon>Fabaceae</taxon>
        <taxon>Papilionoideae</taxon>
        <taxon>50 kb inversion clade</taxon>
        <taxon>dalbergioids sensu lato</taxon>
        <taxon>Dalbergieae</taxon>
        <taxon>Pterocarpus clade</taxon>
        <taxon>Stylosanthes</taxon>
    </lineage>
</organism>
<gene>
    <name evidence="2" type="ORF">PIB30_106378</name>
</gene>